<name>A0A172TM64_9BACL</name>
<dbReference type="AlphaFoldDB" id="A0A172TM64"/>
<protein>
    <recommendedName>
        <fullName evidence="3">MarR family transcriptional regulator</fullName>
    </recommendedName>
</protein>
<dbReference type="PATRIC" id="fig|1178515.4.peg.4002"/>
<reference evidence="1 2" key="1">
    <citation type="submission" date="2015-01" db="EMBL/GenBank/DDBJ databases">
        <title>Paenibacillus swuensis/DY6/whole genome sequencing.</title>
        <authorList>
            <person name="Kim M.K."/>
            <person name="Srinivasan S."/>
            <person name="Lee J.-J."/>
        </authorList>
    </citation>
    <scope>NUCLEOTIDE SEQUENCE [LARGE SCALE GENOMIC DNA]</scope>
    <source>
        <strain evidence="1 2">DY6</strain>
    </source>
</reference>
<dbReference type="Proteomes" id="UP000076927">
    <property type="component" value="Chromosome"/>
</dbReference>
<proteinExistence type="predicted"/>
<evidence type="ECO:0000313" key="1">
    <source>
        <dbReference type="EMBL" id="ANE48159.1"/>
    </source>
</evidence>
<dbReference type="KEGG" id="pswu:SY83_19785"/>
<dbReference type="STRING" id="1178515.SY83_19785"/>
<organism evidence="1 2">
    <name type="scientific">Paenibacillus swuensis</name>
    <dbReference type="NCBI Taxonomy" id="1178515"/>
    <lineage>
        <taxon>Bacteria</taxon>
        <taxon>Bacillati</taxon>
        <taxon>Bacillota</taxon>
        <taxon>Bacilli</taxon>
        <taxon>Bacillales</taxon>
        <taxon>Paenibacillaceae</taxon>
        <taxon>Paenibacillus</taxon>
    </lineage>
</organism>
<evidence type="ECO:0000313" key="2">
    <source>
        <dbReference type="Proteomes" id="UP000076927"/>
    </source>
</evidence>
<evidence type="ECO:0008006" key="3">
    <source>
        <dbReference type="Google" id="ProtNLM"/>
    </source>
</evidence>
<sequence length="65" mass="7579">MKYNYEDLSVAEKRIYDLLTKFQLDPKNHDQLSKRSGFSEFHVKAAIQLLTLKGLLNQRGPSRNL</sequence>
<accession>A0A172TM64</accession>
<keyword evidence="2" id="KW-1185">Reference proteome</keyword>
<dbReference type="EMBL" id="CP011388">
    <property type="protein sequence ID" value="ANE48159.1"/>
    <property type="molecule type" value="Genomic_DNA"/>
</dbReference>
<gene>
    <name evidence="1" type="ORF">SY83_19785</name>
</gene>
<dbReference type="RefSeq" id="WP_068609663.1">
    <property type="nucleotide sequence ID" value="NZ_CP011388.1"/>
</dbReference>